<evidence type="ECO:0000313" key="2">
    <source>
        <dbReference type="EMBL" id="XBO38655.1"/>
    </source>
</evidence>
<keyword evidence="1" id="KW-0732">Signal</keyword>
<dbReference type="Pfam" id="PF06186">
    <property type="entry name" value="DUF992"/>
    <property type="match status" value="1"/>
</dbReference>
<dbReference type="EMBL" id="CP157484">
    <property type="protein sequence ID" value="XBO38655.1"/>
    <property type="molecule type" value="Genomic_DNA"/>
</dbReference>
<feature type="chain" id="PRO_5043941367" evidence="1">
    <location>
        <begin position="24"/>
        <end position="158"/>
    </location>
</feature>
<dbReference type="RefSeq" id="WP_406855495.1">
    <property type="nucleotide sequence ID" value="NZ_CP157484.1"/>
</dbReference>
<protein>
    <submittedName>
        <fullName evidence="2">DUF992 domain-containing protein</fullName>
    </submittedName>
</protein>
<organism evidence="2">
    <name type="scientific">Alsobacter sp. KACC 23698</name>
    <dbReference type="NCBI Taxonomy" id="3149229"/>
    <lineage>
        <taxon>Bacteria</taxon>
        <taxon>Pseudomonadati</taxon>
        <taxon>Pseudomonadota</taxon>
        <taxon>Alphaproteobacteria</taxon>
        <taxon>Hyphomicrobiales</taxon>
        <taxon>Alsobacteraceae</taxon>
        <taxon>Alsobacter</taxon>
    </lineage>
</organism>
<dbReference type="InterPro" id="IPR009333">
    <property type="entry name" value="DUF992"/>
</dbReference>
<dbReference type="AlphaFoldDB" id="A0AAU7JEC2"/>
<accession>A0AAU7JEC2</accession>
<proteinExistence type="predicted"/>
<feature type="signal peptide" evidence="1">
    <location>
        <begin position="1"/>
        <end position="23"/>
    </location>
</feature>
<gene>
    <name evidence="2" type="ORF">ABEG18_23650</name>
</gene>
<reference evidence="2" key="1">
    <citation type="submission" date="2024-05" db="EMBL/GenBank/DDBJ databases">
        <authorList>
            <person name="Kim S."/>
            <person name="Heo J."/>
            <person name="Choi H."/>
            <person name="Choi Y."/>
            <person name="Kwon S.-W."/>
            <person name="Kim Y."/>
        </authorList>
    </citation>
    <scope>NUCLEOTIDE SEQUENCE</scope>
    <source>
        <strain evidence="2">KACC 23698</strain>
    </source>
</reference>
<evidence type="ECO:0000256" key="1">
    <source>
        <dbReference type="SAM" id="SignalP"/>
    </source>
</evidence>
<sequence>MLKPFIRIAAIGAGLALAAPAWAQSGSKVGTLSCDVSAGVGMILMQKQRLHCVFRPDNGGPADLYTGQITDYGVAIGEVAAGHLIWGVIAADRGFPMGALAGSYAGVGVQAAAGVGIGANLLVGGTGRAFSLQPLSVEGMTGLNIAGGVTQVTLAAAP</sequence>
<name>A0AAU7JEC2_9HYPH</name>